<evidence type="ECO:0000313" key="1">
    <source>
        <dbReference type="EMBL" id="MCS4558539.1"/>
    </source>
</evidence>
<keyword evidence="2" id="KW-1185">Reference proteome</keyword>
<dbReference type="RefSeq" id="WP_238898357.1">
    <property type="nucleotide sequence ID" value="NZ_JAKOGG010000022.1"/>
</dbReference>
<comment type="caution">
    <text evidence="1">The sequence shown here is derived from an EMBL/GenBank/DDBJ whole genome shotgun (WGS) entry which is preliminary data.</text>
</comment>
<name>A0ABT2FQC8_9GAMM</name>
<proteinExistence type="predicted"/>
<dbReference type="Proteomes" id="UP001201549">
    <property type="component" value="Unassembled WGS sequence"/>
</dbReference>
<gene>
    <name evidence="1" type="ORF">L9G74_19055</name>
</gene>
<evidence type="ECO:0008006" key="3">
    <source>
        <dbReference type="Google" id="ProtNLM"/>
    </source>
</evidence>
<sequence>MPNFGMSRQQRRAAKWARLFQQMAQPCLFTPADGSEPYQRQMYFPPADIHQSANDYLNQLQTLAEFASADGAVNADDCFTAGQLNAAGEFIAGGKTWRLTQPVASDEITTTWVCVER</sequence>
<evidence type="ECO:0000313" key="2">
    <source>
        <dbReference type="Proteomes" id="UP001201549"/>
    </source>
</evidence>
<protein>
    <recommendedName>
        <fullName evidence="3">Phage protein</fullName>
    </recommendedName>
</protein>
<organism evidence="1 2">
    <name type="scientific">Shewanella electrica</name>
    <dbReference type="NCBI Taxonomy" id="515560"/>
    <lineage>
        <taxon>Bacteria</taxon>
        <taxon>Pseudomonadati</taxon>
        <taxon>Pseudomonadota</taxon>
        <taxon>Gammaproteobacteria</taxon>
        <taxon>Alteromonadales</taxon>
        <taxon>Shewanellaceae</taxon>
        <taxon>Shewanella</taxon>
    </lineage>
</organism>
<dbReference type="EMBL" id="JAKOGG010000022">
    <property type="protein sequence ID" value="MCS4558539.1"/>
    <property type="molecule type" value="Genomic_DNA"/>
</dbReference>
<accession>A0ABT2FQC8</accession>
<reference evidence="2" key="1">
    <citation type="submission" date="2023-07" db="EMBL/GenBank/DDBJ databases">
        <title>Shewanella mangrovi sp. nov., an acetaldehyde- degrading bacterium isolated from mangrove sediment.</title>
        <authorList>
            <person name="Liu Y."/>
        </authorList>
    </citation>
    <scope>NUCLEOTIDE SEQUENCE [LARGE SCALE GENOMIC DNA]</scope>
    <source>
        <strain evidence="2">C32</strain>
    </source>
</reference>